<feature type="signal peptide" evidence="1">
    <location>
        <begin position="1"/>
        <end position="24"/>
    </location>
</feature>
<gene>
    <name evidence="2" type="ORF">AB4875_06015</name>
</gene>
<sequence>MIQIIRVLVSALTILLALSTQVAAAVVGNLYDDQLLVASQSRAALTEGAATALERVFIRVSGKRQVRDNPVVAAALAKPEPFMTQYRYQRSKNAEGIDELELKLSFSPRQVNATLQSAGLPIWSANRPAVLVWLIADTIDGRQFIGADAGNELLSALEAEAQRRGVVVQMPLFDLADSANLSAAELWEMSVDDVREASARYSTPFILMGRMSQFSTGQWIGSWAVLQGSESLRLDSEGMTEAEVLAPPIDYLADMQAATYSVAAGAGSSANTMIHVSGIKDFASYASLVTYLEGLAVIQHANTVWLDQDQLILELVLNDDMEKVRRFLSLDGRLLESTADAQSVLPRPVRGYYQWAGQRL</sequence>
<evidence type="ECO:0000313" key="2">
    <source>
        <dbReference type="EMBL" id="MEX1665034.1"/>
    </source>
</evidence>
<proteinExistence type="predicted"/>
<comment type="caution">
    <text evidence="2">The sequence shown here is derived from an EMBL/GenBank/DDBJ whole genome shotgun (WGS) entry which is preliminary data.</text>
</comment>
<accession>A0ABV3TW77</accession>
<dbReference type="Pfam" id="PF09839">
    <property type="entry name" value="DUF2066"/>
    <property type="match status" value="1"/>
</dbReference>
<keyword evidence="1" id="KW-0732">Signal</keyword>
<dbReference type="Proteomes" id="UP001557484">
    <property type="component" value="Unassembled WGS sequence"/>
</dbReference>
<feature type="chain" id="PRO_5046750681" evidence="1">
    <location>
        <begin position="25"/>
        <end position="360"/>
    </location>
</feature>
<dbReference type="EMBL" id="JBFRYB010000001">
    <property type="protein sequence ID" value="MEX1665034.1"/>
    <property type="molecule type" value="Genomic_DNA"/>
</dbReference>
<name>A0ABV3TW77_9GAMM</name>
<dbReference type="RefSeq" id="WP_368375145.1">
    <property type="nucleotide sequence ID" value="NZ_JBFRYB010000001.1"/>
</dbReference>
<dbReference type="InterPro" id="IPR018642">
    <property type="entry name" value="DUF2066"/>
</dbReference>
<evidence type="ECO:0000313" key="3">
    <source>
        <dbReference type="Proteomes" id="UP001557484"/>
    </source>
</evidence>
<organism evidence="2 3">
    <name type="scientific">Zhongshania arctica</name>
    <dbReference type="NCBI Taxonomy" id="3238302"/>
    <lineage>
        <taxon>Bacteria</taxon>
        <taxon>Pseudomonadati</taxon>
        <taxon>Pseudomonadota</taxon>
        <taxon>Gammaproteobacteria</taxon>
        <taxon>Cellvibrionales</taxon>
        <taxon>Spongiibacteraceae</taxon>
        <taxon>Zhongshania</taxon>
    </lineage>
</organism>
<protein>
    <submittedName>
        <fullName evidence="2">DUF2066 domain-containing protein</fullName>
    </submittedName>
</protein>
<keyword evidence="3" id="KW-1185">Reference proteome</keyword>
<evidence type="ECO:0000256" key="1">
    <source>
        <dbReference type="SAM" id="SignalP"/>
    </source>
</evidence>
<reference evidence="2 3" key="1">
    <citation type="journal article" date="2011" name="Int. J. Syst. Evol. Microbiol.">
        <title>Zhongshania antarctica gen. nov., sp. nov. and Zhongshania guokunii sp. nov., gammaproteobacteria respectively isolated from coastal attached (fast) ice and surface seawater of the Antarctic.</title>
        <authorList>
            <person name="Li H.J."/>
            <person name="Zhang X.Y."/>
            <person name="Chen C.X."/>
            <person name="Zhang Y.J."/>
            <person name="Gao Z.M."/>
            <person name="Yu Y."/>
            <person name="Chen X.L."/>
            <person name="Chen B."/>
            <person name="Zhang Y.Z."/>
        </authorList>
    </citation>
    <scope>NUCLEOTIDE SEQUENCE [LARGE SCALE GENOMIC DNA]</scope>
    <source>
        <strain evidence="2 3">R06B22</strain>
    </source>
</reference>